<gene>
    <name evidence="7" type="ORF">CDD82_7031</name>
</gene>
<organism evidence="7 8">
    <name type="scientific">Ophiocordyceps australis</name>
    <dbReference type="NCBI Taxonomy" id="1399860"/>
    <lineage>
        <taxon>Eukaryota</taxon>
        <taxon>Fungi</taxon>
        <taxon>Dikarya</taxon>
        <taxon>Ascomycota</taxon>
        <taxon>Pezizomycotina</taxon>
        <taxon>Sordariomycetes</taxon>
        <taxon>Hypocreomycetidae</taxon>
        <taxon>Hypocreales</taxon>
        <taxon>Ophiocordycipitaceae</taxon>
        <taxon>Ophiocordyceps</taxon>
    </lineage>
</organism>
<keyword evidence="2" id="KW-0813">Transport</keyword>
<evidence type="ECO:0000256" key="6">
    <source>
        <dbReference type="SAM" id="Phobius"/>
    </source>
</evidence>
<sequence>MATPQLEPKHSHPDSRLRIVSPRDLDDTTLFFIRHKDNVAPLDAAGERVLHRRNFWFLLSQTWWVAFLIHLDKSTLAQASTMGIFQDVQMTKDQFNLLYVVFYAGYLLALWPGAALAQRMGHKHFITASLLLWAVLLGLHPLVRTGRQMMALRFLLGMTESQIVPSTTVLHQAFFPPRRSPSVQLIWWASGSLANVLLTMVAYKLIQDDAHGSLAGGLKSWKWLHIICVVVTFIVAAFLMLLLPNSPVDAKWLSVEQKVHTIALIRDAHAGISNSTFKWGQVKECFSDIKSWLFIFHMFFNELPNNTSQQLPLIIVGFGFTPAESALFNIIKPLWGQVLIFVSAALLYSTNLGVGFTCALSYIPCLIGGIIMVTAPWSNKVALVVGTQISTFKPSYLLGLSWAGTTTNGYTKKMCLMSTCVVAAAVANMISPEFWQAKYRPRYRLPWALMTAFWTLSPAMCLVIRFYLVHQNKLRSKMVSQQDPKPQDGVLDTANGLVHLNEHDLDQTDGENPRFVYPL</sequence>
<evidence type="ECO:0000256" key="5">
    <source>
        <dbReference type="ARBA" id="ARBA00023136"/>
    </source>
</evidence>
<evidence type="ECO:0000256" key="3">
    <source>
        <dbReference type="ARBA" id="ARBA00022692"/>
    </source>
</evidence>
<dbReference type="EMBL" id="NJEU01000780">
    <property type="protein sequence ID" value="PHH70588.1"/>
    <property type="molecule type" value="Genomic_DNA"/>
</dbReference>
<keyword evidence="4 6" id="KW-1133">Transmembrane helix</keyword>
<evidence type="ECO:0000313" key="7">
    <source>
        <dbReference type="EMBL" id="PHH70588.1"/>
    </source>
</evidence>
<feature type="transmembrane region" description="Helical" evidence="6">
    <location>
        <begin position="415"/>
        <end position="435"/>
    </location>
</feature>
<dbReference type="Gene3D" id="1.20.1250.20">
    <property type="entry name" value="MFS general substrate transporter like domains"/>
    <property type="match status" value="1"/>
</dbReference>
<evidence type="ECO:0008006" key="9">
    <source>
        <dbReference type="Google" id="ProtNLM"/>
    </source>
</evidence>
<dbReference type="PANTHER" id="PTHR43791:SF103">
    <property type="entry name" value="MAJOR FACILITATOR SUPERFAMILY (MFS) PROFILE DOMAIN-CONTAINING PROTEIN-RELATED"/>
    <property type="match status" value="1"/>
</dbReference>
<dbReference type="GO" id="GO:0022857">
    <property type="term" value="F:transmembrane transporter activity"/>
    <property type="evidence" value="ECO:0007669"/>
    <property type="project" value="InterPro"/>
</dbReference>
<keyword evidence="5 6" id="KW-0472">Membrane</keyword>
<dbReference type="SUPFAM" id="SSF103473">
    <property type="entry name" value="MFS general substrate transporter"/>
    <property type="match status" value="1"/>
</dbReference>
<keyword evidence="8" id="KW-1185">Reference proteome</keyword>
<dbReference type="AlphaFoldDB" id="A0A2C5XXJ5"/>
<comment type="subcellular location">
    <subcellularLocation>
        <location evidence="1">Membrane</location>
        <topology evidence="1">Multi-pass membrane protein</topology>
    </subcellularLocation>
</comment>
<dbReference type="Pfam" id="PF07690">
    <property type="entry name" value="MFS_1"/>
    <property type="match status" value="1"/>
</dbReference>
<name>A0A2C5XXJ5_9HYPO</name>
<feature type="transmembrane region" description="Helical" evidence="6">
    <location>
        <begin position="354"/>
        <end position="375"/>
    </location>
</feature>
<dbReference type="InterPro" id="IPR036259">
    <property type="entry name" value="MFS_trans_sf"/>
</dbReference>
<feature type="transmembrane region" description="Helical" evidence="6">
    <location>
        <begin position="124"/>
        <end position="143"/>
    </location>
</feature>
<feature type="transmembrane region" description="Helical" evidence="6">
    <location>
        <begin position="447"/>
        <end position="468"/>
    </location>
</feature>
<proteinExistence type="predicted"/>
<dbReference type="PANTHER" id="PTHR43791">
    <property type="entry name" value="PERMEASE-RELATED"/>
    <property type="match status" value="1"/>
</dbReference>
<feature type="transmembrane region" description="Helical" evidence="6">
    <location>
        <begin position="185"/>
        <end position="203"/>
    </location>
</feature>
<feature type="transmembrane region" description="Helical" evidence="6">
    <location>
        <begin position="326"/>
        <end position="347"/>
    </location>
</feature>
<feature type="transmembrane region" description="Helical" evidence="6">
    <location>
        <begin position="97"/>
        <end position="117"/>
    </location>
</feature>
<dbReference type="InterPro" id="IPR011701">
    <property type="entry name" value="MFS"/>
</dbReference>
<dbReference type="Proteomes" id="UP000224854">
    <property type="component" value="Unassembled WGS sequence"/>
</dbReference>
<accession>A0A2C5XXJ5</accession>
<evidence type="ECO:0000313" key="8">
    <source>
        <dbReference type="Proteomes" id="UP000224854"/>
    </source>
</evidence>
<evidence type="ECO:0000256" key="4">
    <source>
        <dbReference type="ARBA" id="ARBA00022989"/>
    </source>
</evidence>
<comment type="caution">
    <text evidence="7">The sequence shown here is derived from an EMBL/GenBank/DDBJ whole genome shotgun (WGS) entry which is preliminary data.</text>
</comment>
<keyword evidence="3 6" id="KW-0812">Transmembrane</keyword>
<evidence type="ECO:0000256" key="1">
    <source>
        <dbReference type="ARBA" id="ARBA00004141"/>
    </source>
</evidence>
<reference evidence="7 8" key="1">
    <citation type="submission" date="2017-06" db="EMBL/GenBank/DDBJ databases">
        <title>Ant-infecting Ophiocordyceps genomes reveal a high diversity of potential behavioral manipulation genes and a possible major role for enterotoxins.</title>
        <authorList>
            <person name="De Bekker C."/>
            <person name="Evans H.C."/>
            <person name="Brachmann A."/>
            <person name="Hughes D.P."/>
        </authorList>
    </citation>
    <scope>NUCLEOTIDE SEQUENCE [LARGE SCALE GENOMIC DNA]</scope>
    <source>
        <strain evidence="7 8">1348a</strain>
    </source>
</reference>
<evidence type="ECO:0000256" key="2">
    <source>
        <dbReference type="ARBA" id="ARBA00022448"/>
    </source>
</evidence>
<protein>
    <recommendedName>
        <fullName evidence="9">Major facilitator superfamily (MFS) profile domain-containing protein</fullName>
    </recommendedName>
</protein>
<dbReference type="OrthoDB" id="6730379at2759"/>
<feature type="transmembrane region" description="Helical" evidence="6">
    <location>
        <begin position="223"/>
        <end position="243"/>
    </location>
</feature>
<dbReference type="GO" id="GO:0016020">
    <property type="term" value="C:membrane"/>
    <property type="evidence" value="ECO:0007669"/>
    <property type="project" value="UniProtKB-SubCell"/>
</dbReference>